<keyword evidence="3" id="KW-1133">Transmembrane helix</keyword>
<dbReference type="AlphaFoldDB" id="A0A4R2ER91"/>
<evidence type="ECO:0000256" key="2">
    <source>
        <dbReference type="SAM" id="Coils"/>
    </source>
</evidence>
<protein>
    <submittedName>
        <fullName evidence="5">Murein DD-endopeptidase MepM/ murein hydrolase activator NlpD</fullName>
    </submittedName>
</protein>
<keyword evidence="3" id="KW-0472">Membrane</keyword>
<accession>A0A4R2ER91</accession>
<dbReference type="InterPro" id="IPR011055">
    <property type="entry name" value="Dup_hybrid_motif"/>
</dbReference>
<dbReference type="Proteomes" id="UP000294830">
    <property type="component" value="Unassembled WGS sequence"/>
</dbReference>
<dbReference type="InterPro" id="IPR016047">
    <property type="entry name" value="M23ase_b-sheet_dom"/>
</dbReference>
<evidence type="ECO:0000313" key="5">
    <source>
        <dbReference type="EMBL" id="TCN70096.1"/>
    </source>
</evidence>
<dbReference type="Gene3D" id="2.70.70.10">
    <property type="entry name" value="Glucose Permease (Domain IIA)"/>
    <property type="match status" value="1"/>
</dbReference>
<comment type="caution">
    <text evidence="5">The sequence shown here is derived from an EMBL/GenBank/DDBJ whole genome shotgun (WGS) entry which is preliminary data.</text>
</comment>
<evidence type="ECO:0000256" key="1">
    <source>
        <dbReference type="ARBA" id="ARBA00022729"/>
    </source>
</evidence>
<dbReference type="OrthoDB" id="9810477at2"/>
<keyword evidence="3" id="KW-0812">Transmembrane</keyword>
<evidence type="ECO:0000313" key="6">
    <source>
        <dbReference type="Proteomes" id="UP000294830"/>
    </source>
</evidence>
<name>A0A4R2ER91_9BACT</name>
<evidence type="ECO:0000256" key="3">
    <source>
        <dbReference type="SAM" id="Phobius"/>
    </source>
</evidence>
<dbReference type="Pfam" id="PF01551">
    <property type="entry name" value="Peptidase_M23"/>
    <property type="match status" value="1"/>
</dbReference>
<organism evidence="5 6">
    <name type="scientific">Acetobacteroides hydrogenigenes</name>
    <dbReference type="NCBI Taxonomy" id="979970"/>
    <lineage>
        <taxon>Bacteria</taxon>
        <taxon>Pseudomonadati</taxon>
        <taxon>Bacteroidota</taxon>
        <taxon>Bacteroidia</taxon>
        <taxon>Bacteroidales</taxon>
        <taxon>Rikenellaceae</taxon>
        <taxon>Acetobacteroides</taxon>
    </lineage>
</organism>
<proteinExistence type="predicted"/>
<dbReference type="PANTHER" id="PTHR21666">
    <property type="entry name" value="PEPTIDASE-RELATED"/>
    <property type="match status" value="1"/>
</dbReference>
<dbReference type="PANTHER" id="PTHR21666:SF289">
    <property type="entry name" value="L-ALA--D-GLU ENDOPEPTIDASE"/>
    <property type="match status" value="1"/>
</dbReference>
<dbReference type="SUPFAM" id="SSF51261">
    <property type="entry name" value="Duplicated hybrid motif"/>
    <property type="match status" value="1"/>
</dbReference>
<dbReference type="EMBL" id="SLWB01000004">
    <property type="protein sequence ID" value="TCN70096.1"/>
    <property type="molecule type" value="Genomic_DNA"/>
</dbReference>
<dbReference type="InterPro" id="IPR050570">
    <property type="entry name" value="Cell_wall_metabolism_enzyme"/>
</dbReference>
<keyword evidence="2" id="KW-0175">Coiled coil</keyword>
<feature type="domain" description="M23ase beta-sheet core" evidence="4">
    <location>
        <begin position="201"/>
        <end position="295"/>
    </location>
</feature>
<dbReference type="GO" id="GO:0004222">
    <property type="term" value="F:metalloendopeptidase activity"/>
    <property type="evidence" value="ECO:0007669"/>
    <property type="project" value="TreeGrafter"/>
</dbReference>
<sequence>MSKHKYLFNPESLSYQKVGPTLKKRIIRAAAILITAAVISTIYYTIYSFFFDTPVEKKLKHENKLLAKQYRELDKRFDRLQEVVGDLQTRDQNIYRVIFEAEPYKDSVFLAGGNYALRIEEIESKNNNELIEQSQTVLESVAAKQVPINLALLKRIDVISRAKGDSIRLIPSIIPLEQKDIRQLAAPMGVRIHPFYKTLKPHNGVDFTAPAGSPVLAAADGVVAKTDSRRSSGNSVLINHTNGYSTFYAHLGKIGVRNGQRVKKGMTIGSVGSSGMSVAPHLHYEVLKNNRPVNPVHFFFADISPSDYHKLIQKVSQSGQSLD</sequence>
<evidence type="ECO:0000259" key="4">
    <source>
        <dbReference type="Pfam" id="PF01551"/>
    </source>
</evidence>
<keyword evidence="6" id="KW-1185">Reference proteome</keyword>
<keyword evidence="1" id="KW-0732">Signal</keyword>
<dbReference type="RefSeq" id="WP_131838658.1">
    <property type="nucleotide sequence ID" value="NZ_SLWB01000004.1"/>
</dbReference>
<keyword evidence="5" id="KW-0378">Hydrolase</keyword>
<reference evidence="5 6" key="1">
    <citation type="submission" date="2019-03" db="EMBL/GenBank/DDBJ databases">
        <title>Genomic Encyclopedia of Archaeal and Bacterial Type Strains, Phase II (KMG-II): from individual species to whole genera.</title>
        <authorList>
            <person name="Goeker M."/>
        </authorList>
    </citation>
    <scope>NUCLEOTIDE SEQUENCE [LARGE SCALE GENOMIC DNA]</scope>
    <source>
        <strain evidence="5 6">RL-C</strain>
    </source>
</reference>
<feature type="transmembrane region" description="Helical" evidence="3">
    <location>
        <begin position="26"/>
        <end position="50"/>
    </location>
</feature>
<dbReference type="CDD" id="cd12797">
    <property type="entry name" value="M23_peptidase"/>
    <property type="match status" value="1"/>
</dbReference>
<gene>
    <name evidence="5" type="ORF">CLV25_10447</name>
</gene>
<feature type="coiled-coil region" evidence="2">
    <location>
        <begin position="56"/>
        <end position="90"/>
    </location>
</feature>